<dbReference type="Proteomes" id="UP000323707">
    <property type="component" value="Unassembled WGS sequence"/>
</dbReference>
<organism evidence="2 3">
    <name type="scientific">Helicobacter canis</name>
    <dbReference type="NCBI Taxonomy" id="29419"/>
    <lineage>
        <taxon>Bacteria</taxon>
        <taxon>Pseudomonadati</taxon>
        <taxon>Campylobacterota</taxon>
        <taxon>Epsilonproteobacteria</taxon>
        <taxon>Campylobacterales</taxon>
        <taxon>Helicobacteraceae</taxon>
        <taxon>Helicobacter</taxon>
    </lineage>
</organism>
<reference evidence="2 3" key="1">
    <citation type="submission" date="2019-09" db="EMBL/GenBank/DDBJ databases">
        <title>Draft genome sequence of various Type strains from the CCUG.</title>
        <authorList>
            <person name="Pineiro-Iglesias B."/>
            <person name="Tunovic T."/>
            <person name="Unosson C."/>
            <person name="Inganas E."/>
            <person name="Ohlen M."/>
            <person name="Cardew S."/>
            <person name="Jensie-Markopoulos S."/>
            <person name="Salva-Serra F."/>
            <person name="Jaen-Luchoro D."/>
            <person name="Karlsson R."/>
            <person name="Svensson-Stadler L."/>
            <person name="Chun J."/>
            <person name="Moore E."/>
        </authorList>
    </citation>
    <scope>NUCLEOTIDE SEQUENCE [LARGE SCALE GENOMIC DNA]</scope>
    <source>
        <strain evidence="2 3">CCUG 32756T</strain>
    </source>
</reference>
<protein>
    <submittedName>
        <fullName evidence="2">DUF814 domain-containing protein</fullName>
    </submittedName>
</protein>
<accession>A0A5M9QS33</accession>
<dbReference type="Pfam" id="PF05833">
    <property type="entry name" value="NFACT_N"/>
    <property type="match status" value="2"/>
</dbReference>
<dbReference type="AlphaFoldDB" id="A0A5M9QS33"/>
<evidence type="ECO:0000256" key="1">
    <source>
        <dbReference type="SAM" id="Coils"/>
    </source>
</evidence>
<dbReference type="EMBL" id="VXKE01000012">
    <property type="protein sequence ID" value="KAA8709835.1"/>
    <property type="molecule type" value="Genomic_DNA"/>
</dbReference>
<gene>
    <name evidence="2" type="ORF">F4V45_04155</name>
</gene>
<evidence type="ECO:0000313" key="3">
    <source>
        <dbReference type="Proteomes" id="UP000323707"/>
    </source>
</evidence>
<name>A0A5M9QS33_9HELI</name>
<dbReference type="Gene3D" id="2.30.310.10">
    <property type="entry name" value="ibrinogen binding protein from staphylococcus aureus domain"/>
    <property type="match status" value="1"/>
</dbReference>
<feature type="coiled-coil region" evidence="1">
    <location>
        <begin position="330"/>
        <end position="371"/>
    </location>
</feature>
<comment type="caution">
    <text evidence="2">The sequence shown here is derived from an EMBL/GenBank/DDBJ whole genome shotgun (WGS) entry which is preliminary data.</text>
</comment>
<keyword evidence="1" id="KW-0175">Coiled coil</keyword>
<proteinExistence type="predicted"/>
<evidence type="ECO:0000313" key="2">
    <source>
        <dbReference type="EMBL" id="KAA8709835.1"/>
    </source>
</evidence>
<sequence>MAQHKQSLYGNHIIPKKRRTIESNHCYSLPRFYGIITHRPLQRSSMTLAKVDALARFCACFERLVRIERVQDMVLRLTLDHCHSPELQAALNGDASFALYLSMVRGNSYAYTSKDTPLGPKHYNAPFDVALSKLHRSKILSSTLYDNDRILRLELLQQGSYKQSRAIVQFEFSGKHTNVIILNASGVVIEALRHISQAISCRPVKVGTPLAKMPPNPRPQMQEPPIALESMPDILARAYELANARELESMKHSLLAHYTRIKTRAQALLESLPKAESLLLESTELQHKANLALMHLHTLKPYQTQVEITDESGELWRITLPLHSTPQAAINQLFKESKKLARKAKNIHKEATNLEEKISFLDKELAFIERASKLDTLAILLPQAKQSAKKKPQNEQAEVVFIQGIKISIGRNERENVKLLESARADDLWLHIRDIPSSHLIIHCGKNTAPESTIHKAGEILLGVSGLKQGDFCVDYTKRKFVKIISGAQVVYSKHKSLHYRIS</sequence>